<feature type="transmembrane region" description="Helical" evidence="7">
    <location>
        <begin position="379"/>
        <end position="400"/>
    </location>
</feature>
<evidence type="ECO:0000259" key="8">
    <source>
        <dbReference type="PROSITE" id="PS50850"/>
    </source>
</evidence>
<dbReference type="PANTHER" id="PTHR43045">
    <property type="entry name" value="SHIKIMATE TRANSPORTER"/>
    <property type="match status" value="1"/>
</dbReference>
<keyword evidence="4 7" id="KW-0812">Transmembrane</keyword>
<evidence type="ECO:0000256" key="1">
    <source>
        <dbReference type="ARBA" id="ARBA00004651"/>
    </source>
</evidence>
<keyword evidence="2" id="KW-0813">Transport</keyword>
<dbReference type="PANTHER" id="PTHR43045:SF1">
    <property type="entry name" value="SHIKIMATE TRANSPORTER"/>
    <property type="match status" value="1"/>
</dbReference>
<dbReference type="CDD" id="cd17369">
    <property type="entry name" value="MFS_ShiA_like"/>
    <property type="match status" value="1"/>
</dbReference>
<feature type="transmembrane region" description="Helical" evidence="7">
    <location>
        <begin position="339"/>
        <end position="358"/>
    </location>
</feature>
<evidence type="ECO:0000313" key="10">
    <source>
        <dbReference type="Proteomes" id="UP000190857"/>
    </source>
</evidence>
<dbReference type="GO" id="GO:0005886">
    <property type="term" value="C:plasma membrane"/>
    <property type="evidence" value="ECO:0007669"/>
    <property type="project" value="UniProtKB-SubCell"/>
</dbReference>
<gene>
    <name evidence="9" type="ORF">SAMN06309945_0236</name>
</gene>
<dbReference type="AlphaFoldDB" id="A0A1T5ICG1"/>
<dbReference type="InterPro" id="IPR020846">
    <property type="entry name" value="MFS_dom"/>
</dbReference>
<accession>A0A1T5ICG1</accession>
<reference evidence="9 10" key="1">
    <citation type="submission" date="2017-02" db="EMBL/GenBank/DDBJ databases">
        <authorList>
            <person name="Peterson S.W."/>
        </authorList>
    </citation>
    <scope>NUCLEOTIDE SEQUENCE [LARGE SCALE GENOMIC DNA]</scope>
    <source>
        <strain evidence="9 10">VKM Ac-2059</strain>
    </source>
</reference>
<evidence type="ECO:0000256" key="5">
    <source>
        <dbReference type="ARBA" id="ARBA00022989"/>
    </source>
</evidence>
<organism evidence="9 10">
    <name type="scientific">Okibacterium fritillariae</name>
    <dbReference type="NCBI Taxonomy" id="123320"/>
    <lineage>
        <taxon>Bacteria</taxon>
        <taxon>Bacillati</taxon>
        <taxon>Actinomycetota</taxon>
        <taxon>Actinomycetes</taxon>
        <taxon>Micrococcales</taxon>
        <taxon>Microbacteriaceae</taxon>
        <taxon>Okibacterium</taxon>
    </lineage>
</organism>
<feature type="transmembrane region" description="Helical" evidence="7">
    <location>
        <begin position="97"/>
        <end position="115"/>
    </location>
</feature>
<dbReference type="Pfam" id="PF07690">
    <property type="entry name" value="MFS_1"/>
    <property type="match status" value="1"/>
</dbReference>
<evidence type="ECO:0000256" key="3">
    <source>
        <dbReference type="ARBA" id="ARBA00022475"/>
    </source>
</evidence>
<keyword evidence="5 7" id="KW-1133">Transmembrane helix</keyword>
<keyword evidence="3" id="KW-1003">Cell membrane</keyword>
<dbReference type="RefSeq" id="WP_079726475.1">
    <property type="nucleotide sequence ID" value="NZ_FUZP01000001.1"/>
</dbReference>
<dbReference type="SUPFAM" id="SSF103473">
    <property type="entry name" value="MFS general substrate transporter"/>
    <property type="match status" value="1"/>
</dbReference>
<evidence type="ECO:0000313" key="9">
    <source>
        <dbReference type="EMBL" id="SKC36748.1"/>
    </source>
</evidence>
<evidence type="ECO:0000256" key="7">
    <source>
        <dbReference type="SAM" id="Phobius"/>
    </source>
</evidence>
<protein>
    <submittedName>
        <fullName evidence="9">Predicted arabinose efflux permease, MFS family</fullName>
    </submittedName>
</protein>
<name>A0A1T5ICG1_9MICO</name>
<feature type="transmembrane region" description="Helical" evidence="7">
    <location>
        <begin position="250"/>
        <end position="271"/>
    </location>
</feature>
<dbReference type="EMBL" id="FUZP01000001">
    <property type="protein sequence ID" value="SKC36748.1"/>
    <property type="molecule type" value="Genomic_DNA"/>
</dbReference>
<feature type="transmembrane region" description="Helical" evidence="7">
    <location>
        <begin position="283"/>
        <end position="302"/>
    </location>
</feature>
<keyword evidence="6 7" id="KW-0472">Membrane</keyword>
<proteinExistence type="predicted"/>
<dbReference type="Gene3D" id="1.20.1250.20">
    <property type="entry name" value="MFS general substrate transporter like domains"/>
    <property type="match status" value="2"/>
</dbReference>
<dbReference type="InterPro" id="IPR036259">
    <property type="entry name" value="MFS_trans_sf"/>
</dbReference>
<dbReference type="PROSITE" id="PS50850">
    <property type="entry name" value="MFS"/>
    <property type="match status" value="1"/>
</dbReference>
<sequence length="444" mass="47528">MTTTSPAPDLARRAEHGSPDKLRTAIGSAVGTTIENYDFLAYGTAAALYFNTVFFHAEDPVVGVLLGFATFGIGFAMRPLGGVIGGYLGDKIGRKPVLVGALLLMGISTVLIGVLPTYQQVGILAPILLTLIRVIQGIAFGAEWGGAILMTFEHAPWKKRGRYTAIPQAGVPLGLLLANLVFLWSSTLDSELAWRLPFLLSSVLIVAGLIIRYKVSESPEFTDTKTAGLVVKNPIKEVFKRDWRTILRVISLRLAESGGFYVIVTYMLSYLTTGDQPIAERSTALSGLIIAAAIGLVTTILFGRLTDRIGRRPVYIAGSVLLMAFAFPMFLLVNTGLPYLIVFVYIVAMSIIHDSLAGTQGAWFSELFSTNTRSSGASIGYQFSAAISGFIPLIATAVAVPLGWQGVAWVYLGCGLLGFIGALLTRETWGPAERAAADRVIAGE</sequence>
<feature type="transmembrane region" description="Helical" evidence="7">
    <location>
        <begin position="192"/>
        <end position="211"/>
    </location>
</feature>
<comment type="subcellular location">
    <subcellularLocation>
        <location evidence="1">Cell membrane</location>
        <topology evidence="1">Multi-pass membrane protein</topology>
    </subcellularLocation>
</comment>
<keyword evidence="10" id="KW-1185">Reference proteome</keyword>
<dbReference type="InterPro" id="IPR011701">
    <property type="entry name" value="MFS"/>
</dbReference>
<feature type="transmembrane region" description="Helical" evidence="7">
    <location>
        <begin position="314"/>
        <end position="333"/>
    </location>
</feature>
<evidence type="ECO:0000256" key="2">
    <source>
        <dbReference type="ARBA" id="ARBA00022448"/>
    </source>
</evidence>
<dbReference type="Proteomes" id="UP000190857">
    <property type="component" value="Unassembled WGS sequence"/>
</dbReference>
<evidence type="ECO:0000256" key="4">
    <source>
        <dbReference type="ARBA" id="ARBA00022692"/>
    </source>
</evidence>
<dbReference type="OrthoDB" id="8953821at2"/>
<dbReference type="GO" id="GO:0022857">
    <property type="term" value="F:transmembrane transporter activity"/>
    <property type="evidence" value="ECO:0007669"/>
    <property type="project" value="InterPro"/>
</dbReference>
<feature type="transmembrane region" description="Helical" evidence="7">
    <location>
        <begin position="163"/>
        <end position="186"/>
    </location>
</feature>
<feature type="transmembrane region" description="Helical" evidence="7">
    <location>
        <begin position="121"/>
        <end position="142"/>
    </location>
</feature>
<evidence type="ECO:0000256" key="6">
    <source>
        <dbReference type="ARBA" id="ARBA00023136"/>
    </source>
</evidence>
<feature type="transmembrane region" description="Helical" evidence="7">
    <location>
        <begin position="406"/>
        <end position="424"/>
    </location>
</feature>
<feature type="domain" description="Major facilitator superfamily (MFS) profile" evidence="8">
    <location>
        <begin position="24"/>
        <end position="430"/>
    </location>
</feature>
<dbReference type="STRING" id="123320.SAMN06309945_0236"/>